<protein>
    <submittedName>
        <fullName evidence="1">Uncharacterized protein</fullName>
    </submittedName>
</protein>
<name>A0A8E2VLD6_9RHOB</name>
<reference evidence="1 2" key="1">
    <citation type="submission" date="2018-04" db="EMBL/GenBank/DDBJ databases">
        <title>Genomic Encyclopedia of Archaeal and Bacterial Type Strains, Phase II (KMG-II): from individual species to whole genera.</title>
        <authorList>
            <person name="Goeker M."/>
        </authorList>
    </citation>
    <scope>NUCLEOTIDE SEQUENCE [LARGE SCALE GENOMIC DNA]</scope>
    <source>
        <strain evidence="1 2">DSM 19783</strain>
    </source>
</reference>
<evidence type="ECO:0000313" key="2">
    <source>
        <dbReference type="Proteomes" id="UP000244037"/>
    </source>
</evidence>
<accession>A0A8E2VLD6</accession>
<dbReference type="Proteomes" id="UP000244037">
    <property type="component" value="Unassembled WGS sequence"/>
</dbReference>
<evidence type="ECO:0000313" key="1">
    <source>
        <dbReference type="EMBL" id="PTW50582.1"/>
    </source>
</evidence>
<organism evidence="1 2">
    <name type="scientific">Rhodovulum kholense</name>
    <dbReference type="NCBI Taxonomy" id="453584"/>
    <lineage>
        <taxon>Bacteria</taxon>
        <taxon>Pseudomonadati</taxon>
        <taxon>Pseudomonadota</taxon>
        <taxon>Alphaproteobacteria</taxon>
        <taxon>Rhodobacterales</taxon>
        <taxon>Paracoccaceae</taxon>
        <taxon>Rhodovulum</taxon>
    </lineage>
</organism>
<dbReference type="RefSeq" id="WP_146176242.1">
    <property type="nucleotide sequence ID" value="NZ_QAYC01000004.1"/>
</dbReference>
<gene>
    <name evidence="1" type="ORF">C8N38_104218</name>
</gene>
<proteinExistence type="predicted"/>
<dbReference type="EMBL" id="QAYC01000004">
    <property type="protein sequence ID" value="PTW50582.1"/>
    <property type="molecule type" value="Genomic_DNA"/>
</dbReference>
<dbReference type="OrthoDB" id="123525at2"/>
<comment type="caution">
    <text evidence="1">The sequence shown here is derived from an EMBL/GenBank/DDBJ whole genome shotgun (WGS) entry which is preliminary data.</text>
</comment>
<sequence>MSGLLYEPGTTLFPAVPDAPTKADAEAALASLYAPFREYRFSDRGDRADLLSACLTAVIRRILPSAPLIAVDAPTAGSGKTLLCETVGIIAAGYKPTIMSQGKNPEEDEKLLASVLMTGDAVLVIDNCERALGGDTLCSMLTQEIISSRVLGKSEVKRLPTNALVMATGNNLEVIGDLGRRTLVCRIDTGKERPDQEVHSFSPTEEATRMRAHLLVAALTVLRAYVVAGKPQPLTPMGSFEDWNLVREALVWLGEDDPTITRERVIAEDPRKGDLAELLALWSEAVGGVAVTLSEIGERVSGQSRGRVADLVQALAERTPKGTFNARSVGRYLARHKDRLVADRVLRCIDDPSGVKRCRMEVVGSGEPSEVPF</sequence>
<keyword evidence="2" id="KW-1185">Reference proteome</keyword>
<dbReference type="AlphaFoldDB" id="A0A8E2VLD6"/>